<accession>A0A3Q9J572</accession>
<dbReference type="KEGG" id="moy:CVS54_01428"/>
<evidence type="ECO:0000313" key="3">
    <source>
        <dbReference type="Proteomes" id="UP000274841"/>
    </source>
</evidence>
<dbReference type="AlphaFoldDB" id="A0A3Q9J572"/>
<dbReference type="Pfam" id="PF01047">
    <property type="entry name" value="MarR"/>
    <property type="match status" value="1"/>
</dbReference>
<evidence type="ECO:0000259" key="1">
    <source>
        <dbReference type="PROSITE" id="PS50995"/>
    </source>
</evidence>
<dbReference type="InterPro" id="IPR039422">
    <property type="entry name" value="MarR/SlyA-like"/>
</dbReference>
<sequence>MDTDHTGTAPADALAQRIIEAMPDWVNTMIHLNGLIADRMNVVPADFQCLHAVVHDGPTTAGQIAQRVTLTPGAVSRAIDRLESANCVRRIPDPSDRRRTLIEATPDGLATITRYYAGMTARTENYLSGLSHQDLDAVLRFIDASRDGAAREAEQLRDR</sequence>
<feature type="domain" description="HTH marR-type" evidence="1">
    <location>
        <begin position="1"/>
        <end position="147"/>
    </location>
</feature>
<dbReference type="PROSITE" id="PS50995">
    <property type="entry name" value="HTH_MARR_2"/>
    <property type="match status" value="1"/>
</dbReference>
<protein>
    <submittedName>
        <fullName evidence="2">HTH-type transcriptional regulator MhqR</fullName>
    </submittedName>
</protein>
<dbReference type="SUPFAM" id="SSF46785">
    <property type="entry name" value="Winged helix' DNA-binding domain"/>
    <property type="match status" value="1"/>
</dbReference>
<dbReference type="SMART" id="SM00347">
    <property type="entry name" value="HTH_MARR"/>
    <property type="match status" value="1"/>
</dbReference>
<reference evidence="2 3" key="1">
    <citation type="submission" date="2018-08" db="EMBL/GenBank/DDBJ databases">
        <title>Microbacterium oxydans strain HG3.</title>
        <authorList>
            <person name="ORTET P."/>
        </authorList>
    </citation>
    <scope>NUCLEOTIDE SEQUENCE [LARGE SCALE GENOMIC DNA]</scope>
    <source>
        <strain evidence="2 3">HG3</strain>
    </source>
</reference>
<gene>
    <name evidence="2" type="primary">mhqR</name>
    <name evidence="2" type="ORF">CVS54_01428</name>
</gene>
<evidence type="ECO:0000313" key="2">
    <source>
        <dbReference type="EMBL" id="AZS40105.1"/>
    </source>
</evidence>
<organism evidence="2 3">
    <name type="scientific">Microbacterium oxydans</name>
    <dbReference type="NCBI Taxonomy" id="82380"/>
    <lineage>
        <taxon>Bacteria</taxon>
        <taxon>Bacillati</taxon>
        <taxon>Actinomycetota</taxon>
        <taxon>Actinomycetes</taxon>
        <taxon>Micrococcales</taxon>
        <taxon>Microbacteriaceae</taxon>
        <taxon>Microbacterium</taxon>
    </lineage>
</organism>
<name>A0A3Q9J572_9MICO</name>
<dbReference type="InterPro" id="IPR000835">
    <property type="entry name" value="HTH_MarR-typ"/>
</dbReference>
<dbReference type="InterPro" id="IPR036388">
    <property type="entry name" value="WH-like_DNA-bd_sf"/>
</dbReference>
<dbReference type="PANTHER" id="PTHR33164:SF106">
    <property type="entry name" value="TRANSCRIPTIONAL REGULATORY PROTEIN"/>
    <property type="match status" value="1"/>
</dbReference>
<dbReference type="Gene3D" id="1.10.10.10">
    <property type="entry name" value="Winged helix-like DNA-binding domain superfamily/Winged helix DNA-binding domain"/>
    <property type="match status" value="1"/>
</dbReference>
<proteinExistence type="predicted"/>
<dbReference type="RefSeq" id="WP_127012044.1">
    <property type="nucleotide sequence ID" value="NZ_CP031422.1"/>
</dbReference>
<dbReference type="PANTHER" id="PTHR33164">
    <property type="entry name" value="TRANSCRIPTIONAL REGULATOR, MARR FAMILY"/>
    <property type="match status" value="1"/>
</dbReference>
<dbReference type="Proteomes" id="UP000274841">
    <property type="component" value="Chromosome"/>
</dbReference>
<dbReference type="EMBL" id="CP031422">
    <property type="protein sequence ID" value="AZS40105.1"/>
    <property type="molecule type" value="Genomic_DNA"/>
</dbReference>
<dbReference type="GO" id="GO:0003700">
    <property type="term" value="F:DNA-binding transcription factor activity"/>
    <property type="evidence" value="ECO:0007669"/>
    <property type="project" value="InterPro"/>
</dbReference>
<dbReference type="InterPro" id="IPR036390">
    <property type="entry name" value="WH_DNA-bd_sf"/>
</dbReference>
<dbReference type="GO" id="GO:0006950">
    <property type="term" value="P:response to stress"/>
    <property type="evidence" value="ECO:0007669"/>
    <property type="project" value="TreeGrafter"/>
</dbReference>